<evidence type="ECO:0000256" key="2">
    <source>
        <dbReference type="ARBA" id="ARBA00023128"/>
    </source>
</evidence>
<organism evidence="3 4">
    <name type="scientific">Rhizophagus clarus</name>
    <dbReference type="NCBI Taxonomy" id="94130"/>
    <lineage>
        <taxon>Eukaryota</taxon>
        <taxon>Fungi</taxon>
        <taxon>Fungi incertae sedis</taxon>
        <taxon>Mucoromycota</taxon>
        <taxon>Glomeromycotina</taxon>
        <taxon>Glomeromycetes</taxon>
        <taxon>Glomerales</taxon>
        <taxon>Glomeraceae</taxon>
        <taxon>Rhizophagus</taxon>
    </lineage>
</organism>
<protein>
    <submittedName>
        <fullName evidence="3">Putative Glutathione s-transferase</fullName>
    </submittedName>
</protein>
<dbReference type="OrthoDB" id="20734at2759"/>
<dbReference type="Proteomes" id="UP000615446">
    <property type="component" value="Unassembled WGS sequence"/>
</dbReference>
<dbReference type="InterPro" id="IPR011856">
    <property type="entry name" value="tRNA_endonuc-like_dom_sf"/>
</dbReference>
<dbReference type="Pfam" id="PF10356">
    <property type="entry name" value="RRG7"/>
    <property type="match status" value="2"/>
</dbReference>
<evidence type="ECO:0000313" key="3">
    <source>
        <dbReference type="EMBL" id="GES91775.1"/>
    </source>
</evidence>
<comment type="caution">
    <text evidence="3">The sequence shown here is derived from an EMBL/GenBank/DDBJ whole genome shotgun (WGS) entry which is preliminary data.</text>
</comment>
<dbReference type="InterPro" id="IPR018828">
    <property type="entry name" value="RRG7"/>
</dbReference>
<keyword evidence="3" id="KW-0808">Transferase</keyword>
<dbReference type="GO" id="GO:0016740">
    <property type="term" value="F:transferase activity"/>
    <property type="evidence" value="ECO:0007669"/>
    <property type="project" value="UniProtKB-KW"/>
</dbReference>
<sequence length="293" mass="33639">MNKRIFSLGTKSLVFISKSCVGNKFCSRNFILSVKNNQQKCYQPGFFKRQQKFLLKEPKAQKKEHKDLESFLSIKDQNLESYVYKGTLYEYETMSCLQKNFGITSKRVGGANDSGIDFRGRWKLPNGQLLNLVGQCKNKSSKCPPCSVRELEGVLGVESENTLGILSSKSGFSQKAIVRFKTSPYPLIIVSVINDGESYKSFMWNKSCEKFLNGFEITEKFFKNDACNESKPILLYNSEPFIPNDEEKHWDTENSKDKKKRVGELIGPERERRDIYCTALDILSDGLRRFPFI</sequence>
<evidence type="ECO:0000313" key="4">
    <source>
        <dbReference type="Proteomes" id="UP000615446"/>
    </source>
</evidence>
<dbReference type="Gene3D" id="3.40.1350.10">
    <property type="match status" value="1"/>
</dbReference>
<dbReference type="EMBL" id="BLAL01000206">
    <property type="protein sequence ID" value="GES91775.1"/>
    <property type="molecule type" value="Genomic_DNA"/>
</dbReference>
<proteinExistence type="predicted"/>
<dbReference type="PANTHER" id="PTHR28133:SF1">
    <property type="entry name" value="REQUIRED FOR RESPIRATORY GROWTH PROTEIN 7, MITOCHONDRIAL"/>
    <property type="match status" value="1"/>
</dbReference>
<comment type="subcellular location">
    <subcellularLocation>
        <location evidence="1">Mitochondrion</location>
    </subcellularLocation>
</comment>
<accession>A0A8H3QT34</accession>
<gene>
    <name evidence="3" type="ORF">RCL2_001857800</name>
</gene>
<dbReference type="AlphaFoldDB" id="A0A8H3QT34"/>
<dbReference type="GO" id="GO:0005739">
    <property type="term" value="C:mitochondrion"/>
    <property type="evidence" value="ECO:0007669"/>
    <property type="project" value="UniProtKB-SubCell"/>
</dbReference>
<dbReference type="PANTHER" id="PTHR28133">
    <property type="entry name" value="REQUIRED FOR RESPIRATORY GROWTH PROTEIN 7, MITOCHONDRIAL"/>
    <property type="match status" value="1"/>
</dbReference>
<name>A0A8H3QT34_9GLOM</name>
<reference evidence="3" key="1">
    <citation type="submission" date="2019-10" db="EMBL/GenBank/DDBJ databases">
        <title>Conservation and host-specific expression of non-tandemly repeated heterogenous ribosome RNA gene in arbuscular mycorrhizal fungi.</title>
        <authorList>
            <person name="Maeda T."/>
            <person name="Kobayashi Y."/>
            <person name="Nakagawa T."/>
            <person name="Ezawa T."/>
            <person name="Yamaguchi K."/>
            <person name="Bino T."/>
            <person name="Nishimoto Y."/>
            <person name="Shigenobu S."/>
            <person name="Kawaguchi M."/>
        </authorList>
    </citation>
    <scope>NUCLEOTIDE SEQUENCE</scope>
    <source>
        <strain evidence="3">HR1</strain>
    </source>
</reference>
<keyword evidence="2" id="KW-0496">Mitochondrion</keyword>
<dbReference type="GO" id="GO:0003676">
    <property type="term" value="F:nucleic acid binding"/>
    <property type="evidence" value="ECO:0007669"/>
    <property type="project" value="InterPro"/>
</dbReference>
<evidence type="ECO:0000256" key="1">
    <source>
        <dbReference type="ARBA" id="ARBA00004173"/>
    </source>
</evidence>